<feature type="transmembrane region" description="Helical" evidence="7">
    <location>
        <begin position="272"/>
        <end position="290"/>
    </location>
</feature>
<keyword evidence="4 7" id="KW-0812">Transmembrane</keyword>
<feature type="transmembrane region" description="Helical" evidence="7">
    <location>
        <begin position="178"/>
        <end position="199"/>
    </location>
</feature>
<feature type="domain" description="EamA" evidence="8">
    <location>
        <begin position="149"/>
        <end position="287"/>
    </location>
</feature>
<evidence type="ECO:0000256" key="1">
    <source>
        <dbReference type="ARBA" id="ARBA00004651"/>
    </source>
</evidence>
<dbReference type="Proteomes" id="UP001518925">
    <property type="component" value="Unassembled WGS sequence"/>
</dbReference>
<feature type="transmembrane region" description="Helical" evidence="7">
    <location>
        <begin position="68"/>
        <end position="92"/>
    </location>
</feature>
<proteinExistence type="inferred from homology"/>
<feature type="transmembrane region" description="Helical" evidence="7">
    <location>
        <begin position="98"/>
        <end position="117"/>
    </location>
</feature>
<evidence type="ECO:0000256" key="4">
    <source>
        <dbReference type="ARBA" id="ARBA00022692"/>
    </source>
</evidence>
<dbReference type="PANTHER" id="PTHR42920">
    <property type="entry name" value="OS03G0707200 PROTEIN-RELATED"/>
    <property type="match status" value="1"/>
</dbReference>
<dbReference type="EMBL" id="JAFELM010000043">
    <property type="protein sequence ID" value="MBM6619318.1"/>
    <property type="molecule type" value="Genomic_DNA"/>
</dbReference>
<dbReference type="InterPro" id="IPR051258">
    <property type="entry name" value="Diverse_Substrate_Transporter"/>
</dbReference>
<evidence type="ECO:0000313" key="9">
    <source>
        <dbReference type="EMBL" id="MBM6619318.1"/>
    </source>
</evidence>
<feature type="transmembrane region" description="Helical" evidence="7">
    <location>
        <begin position="211"/>
        <end position="234"/>
    </location>
</feature>
<feature type="domain" description="EamA" evidence="8">
    <location>
        <begin position="6"/>
        <end position="140"/>
    </location>
</feature>
<accession>A0ABS2DNZ1</accession>
<dbReference type="SUPFAM" id="SSF103481">
    <property type="entry name" value="Multidrug resistance efflux transporter EmrE"/>
    <property type="match status" value="2"/>
</dbReference>
<keyword evidence="5 7" id="KW-1133">Transmembrane helix</keyword>
<sequence length="306" mass="33901">MKKRLLADIILLFVAFIWGATFVLVQQAISFLEPFTFNAVRFLFAAFLLLIWFILFNRDQVKKINKKLFISGLFIAACLFSGYALQTMGLLYTTSSKAGFITGLSVVLVPLLGFFILKQKPRAIAVIGSLVAVAGLFLLSFGDSFLLNKGDVLVLGCAIAFAMHIILTGKYTNDFPSMLLTITQITGVAIFSSIGAFIFEDWKVVFNQDIILQKDVLIALFVTAVLATAVAFFAQTKLQQYTTPTRVALIFAMEPVFAAITAYYWADERLSVFAIIGCLLIFMGMIFSELPTHKKKDKTLQNVKSA</sequence>
<comment type="caution">
    <text evidence="9">The sequence shown here is derived from an EMBL/GenBank/DDBJ whole genome shotgun (WGS) entry which is preliminary data.</text>
</comment>
<evidence type="ECO:0000259" key="8">
    <source>
        <dbReference type="Pfam" id="PF00892"/>
    </source>
</evidence>
<protein>
    <submittedName>
        <fullName evidence="9">DMT family transporter</fullName>
    </submittedName>
</protein>
<dbReference type="InterPro" id="IPR000620">
    <property type="entry name" value="EamA_dom"/>
</dbReference>
<feature type="transmembrane region" description="Helical" evidence="7">
    <location>
        <begin position="124"/>
        <end position="146"/>
    </location>
</feature>
<keyword evidence="6 7" id="KW-0472">Membrane</keyword>
<evidence type="ECO:0000256" key="3">
    <source>
        <dbReference type="ARBA" id="ARBA00022475"/>
    </source>
</evidence>
<comment type="similarity">
    <text evidence="2">Belongs to the EamA transporter family.</text>
</comment>
<feature type="transmembrane region" description="Helical" evidence="7">
    <location>
        <begin position="152"/>
        <end position="171"/>
    </location>
</feature>
<evidence type="ECO:0000256" key="6">
    <source>
        <dbReference type="ARBA" id="ARBA00023136"/>
    </source>
</evidence>
<reference evidence="9 10" key="1">
    <citation type="submission" date="2021-02" db="EMBL/GenBank/DDBJ databases">
        <title>Bacillus sp. RD4P76, an endophyte from a halophyte.</title>
        <authorList>
            <person name="Sun J.-Q."/>
        </authorList>
    </citation>
    <scope>NUCLEOTIDE SEQUENCE [LARGE SCALE GENOMIC DNA]</scope>
    <source>
        <strain evidence="9 10">RD4P76</strain>
    </source>
</reference>
<comment type="subcellular location">
    <subcellularLocation>
        <location evidence="1">Cell membrane</location>
        <topology evidence="1">Multi-pass membrane protein</topology>
    </subcellularLocation>
</comment>
<gene>
    <name evidence="9" type="ORF">JR050_16785</name>
</gene>
<keyword evidence="3" id="KW-1003">Cell membrane</keyword>
<dbReference type="InterPro" id="IPR037185">
    <property type="entry name" value="EmrE-like"/>
</dbReference>
<keyword evidence="10" id="KW-1185">Reference proteome</keyword>
<feature type="transmembrane region" description="Helical" evidence="7">
    <location>
        <begin position="9"/>
        <end position="29"/>
    </location>
</feature>
<name>A0ABS2DNZ1_9BACI</name>
<organism evidence="9 10">
    <name type="scientific">Bacillus suaedaesalsae</name>
    <dbReference type="NCBI Taxonomy" id="2810349"/>
    <lineage>
        <taxon>Bacteria</taxon>
        <taxon>Bacillati</taxon>
        <taxon>Bacillota</taxon>
        <taxon>Bacilli</taxon>
        <taxon>Bacillales</taxon>
        <taxon>Bacillaceae</taxon>
        <taxon>Bacillus</taxon>
    </lineage>
</organism>
<dbReference type="Pfam" id="PF00892">
    <property type="entry name" value="EamA"/>
    <property type="match status" value="2"/>
</dbReference>
<evidence type="ECO:0000313" key="10">
    <source>
        <dbReference type="Proteomes" id="UP001518925"/>
    </source>
</evidence>
<dbReference type="RefSeq" id="WP_204204770.1">
    <property type="nucleotide sequence ID" value="NZ_JAFELM010000043.1"/>
</dbReference>
<evidence type="ECO:0000256" key="7">
    <source>
        <dbReference type="SAM" id="Phobius"/>
    </source>
</evidence>
<feature type="transmembrane region" description="Helical" evidence="7">
    <location>
        <begin position="35"/>
        <end position="56"/>
    </location>
</feature>
<feature type="transmembrane region" description="Helical" evidence="7">
    <location>
        <begin position="246"/>
        <end position="266"/>
    </location>
</feature>
<dbReference type="PANTHER" id="PTHR42920:SF5">
    <property type="entry name" value="EAMA DOMAIN-CONTAINING PROTEIN"/>
    <property type="match status" value="1"/>
</dbReference>
<evidence type="ECO:0000256" key="5">
    <source>
        <dbReference type="ARBA" id="ARBA00022989"/>
    </source>
</evidence>
<evidence type="ECO:0000256" key="2">
    <source>
        <dbReference type="ARBA" id="ARBA00007362"/>
    </source>
</evidence>